<dbReference type="InterPro" id="IPR002716">
    <property type="entry name" value="PIN_dom"/>
</dbReference>
<dbReference type="EMBL" id="BDQK01000013">
    <property type="protein sequence ID" value="GBF80750.1"/>
    <property type="molecule type" value="Genomic_DNA"/>
</dbReference>
<feature type="domain" description="PIN" evidence="1">
    <location>
        <begin position="4"/>
        <end position="117"/>
    </location>
</feature>
<dbReference type="InterPro" id="IPR029060">
    <property type="entry name" value="PIN-like_dom_sf"/>
</dbReference>
<name>A0A401IHS5_APHSA</name>
<evidence type="ECO:0000313" key="2">
    <source>
        <dbReference type="EMBL" id="GBF80750.1"/>
    </source>
</evidence>
<dbReference type="Pfam" id="PF13470">
    <property type="entry name" value="PIN_3"/>
    <property type="match status" value="1"/>
</dbReference>
<dbReference type="SUPFAM" id="SSF88723">
    <property type="entry name" value="PIN domain-like"/>
    <property type="match status" value="1"/>
</dbReference>
<dbReference type="Gene3D" id="3.40.50.1010">
    <property type="entry name" value="5'-nuclease"/>
    <property type="match status" value="1"/>
</dbReference>
<dbReference type="Proteomes" id="UP000287247">
    <property type="component" value="Unassembled WGS sequence"/>
</dbReference>
<keyword evidence="3" id="KW-1185">Reference proteome</keyword>
<accession>A0A401IHS5</accession>
<dbReference type="PANTHER" id="PTHR34610">
    <property type="entry name" value="SSL7007 PROTEIN"/>
    <property type="match status" value="1"/>
</dbReference>
<dbReference type="AlphaFoldDB" id="A0A401IHS5"/>
<dbReference type="PANTHER" id="PTHR34610:SF3">
    <property type="entry name" value="SSL7007 PROTEIN"/>
    <property type="match status" value="1"/>
</dbReference>
<dbReference type="NCBIfam" id="TIGR00305">
    <property type="entry name" value="putative toxin-antitoxin system toxin component, PIN family"/>
    <property type="match status" value="1"/>
</dbReference>
<dbReference type="SMART" id="SM00670">
    <property type="entry name" value="PINc"/>
    <property type="match status" value="1"/>
</dbReference>
<dbReference type="InterPro" id="IPR002850">
    <property type="entry name" value="PIN_toxin-like"/>
</dbReference>
<dbReference type="RefSeq" id="WP_124970459.1">
    <property type="nucleotide sequence ID" value="NZ_BDQK01000013.1"/>
</dbReference>
<reference evidence="3" key="1">
    <citation type="submission" date="2017-05" db="EMBL/GenBank/DDBJ databases">
        <title>Physiological properties and genetic analysis related to exopolysaccharide production of fresh-water unicellular cyanobacterium Aphanothece sacrum, Suizenji Nori, that has been cultured as a food source in Japan.</title>
        <authorList>
            <person name="Kanesaki Y."/>
            <person name="Yoshikawa S."/>
            <person name="Ohki K."/>
        </authorList>
    </citation>
    <scope>NUCLEOTIDE SEQUENCE [LARGE SCALE GENOMIC DNA]</scope>
    <source>
        <strain evidence="3">FPU1</strain>
    </source>
</reference>
<organism evidence="2 3">
    <name type="scientific">Aphanothece sacrum FPU1</name>
    <dbReference type="NCBI Taxonomy" id="1920663"/>
    <lineage>
        <taxon>Bacteria</taxon>
        <taxon>Bacillati</taxon>
        <taxon>Cyanobacteriota</taxon>
        <taxon>Cyanophyceae</taxon>
        <taxon>Oscillatoriophycideae</taxon>
        <taxon>Chroococcales</taxon>
        <taxon>Aphanothecaceae</taxon>
        <taxon>Aphanothece</taxon>
    </lineage>
</organism>
<comment type="caution">
    <text evidence="2">The sequence shown here is derived from an EMBL/GenBank/DDBJ whole genome shotgun (WGS) entry which is preliminary data.</text>
</comment>
<evidence type="ECO:0000259" key="1">
    <source>
        <dbReference type="SMART" id="SM00670"/>
    </source>
</evidence>
<proteinExistence type="predicted"/>
<sequence>MNLNRVVIDTNVFISALLNPNGTPRKVINLAVNQCVILQSQVTYQELETRLSKKKFDKYLSKKDGVTFLESLIKKSLFIEITHKTVICSDADDNKFLELAVSGIADYLITGDNDLLKIKNYQDIPIITPISFLNLVENN</sequence>
<dbReference type="OrthoDB" id="426765at2"/>
<protein>
    <recommendedName>
        <fullName evidence="1">PIN domain-containing protein</fullName>
    </recommendedName>
</protein>
<evidence type="ECO:0000313" key="3">
    <source>
        <dbReference type="Proteomes" id="UP000287247"/>
    </source>
</evidence>
<gene>
    <name evidence="2" type="ORF">AsFPU1_2155</name>
</gene>